<reference evidence="3" key="1">
    <citation type="journal article" date="2016" name="Genome Announc.">
        <title>Draft Genome Sequences of Five Rapidly Growing Mycobacterium Species, M. thermoresistibile, M. fortuitum subsp. acetamidolyticum, M. canariasense, M. brisbanense, and M. novocastrense.</title>
        <authorList>
            <person name="Katahira K."/>
            <person name="Ogura Y."/>
            <person name="Gotoh Y."/>
            <person name="Hayashi T."/>
        </authorList>
    </citation>
    <scope>NUCLEOTIDE SEQUENCE [LARGE SCALE GENOMIC DNA]</scope>
    <source>
        <strain evidence="3">JCM15654</strain>
    </source>
</reference>
<evidence type="ECO:0000313" key="3">
    <source>
        <dbReference type="Proteomes" id="UP000069620"/>
    </source>
</evidence>
<evidence type="ECO:0000256" key="1">
    <source>
        <dbReference type="SAM" id="SignalP"/>
    </source>
</evidence>
<feature type="chain" id="PRO_5039338918" description="Secreted protein" evidence="1">
    <location>
        <begin position="23"/>
        <end position="170"/>
    </location>
</feature>
<dbReference type="AlphaFoldDB" id="A0A117I6Y4"/>
<organism evidence="2 3">
    <name type="scientific">Mycolicibacterium brisbanense</name>
    <dbReference type="NCBI Taxonomy" id="146020"/>
    <lineage>
        <taxon>Bacteria</taxon>
        <taxon>Bacillati</taxon>
        <taxon>Actinomycetota</taxon>
        <taxon>Actinomycetes</taxon>
        <taxon>Mycobacteriales</taxon>
        <taxon>Mycobacteriaceae</taxon>
        <taxon>Mycolicibacterium</taxon>
    </lineage>
</organism>
<proteinExistence type="predicted"/>
<accession>A0A117I6Y4</accession>
<evidence type="ECO:0000313" key="2">
    <source>
        <dbReference type="EMBL" id="GAS90812.1"/>
    </source>
</evidence>
<feature type="signal peptide" evidence="1">
    <location>
        <begin position="1"/>
        <end position="22"/>
    </location>
</feature>
<name>A0A117I6Y4_9MYCO</name>
<reference evidence="3" key="2">
    <citation type="submission" date="2016-02" db="EMBL/GenBank/DDBJ databases">
        <title>Draft genome sequence of five rapidly growing Mycobacterium species.</title>
        <authorList>
            <person name="Katahira K."/>
            <person name="Gotou Y."/>
            <person name="Iida K."/>
            <person name="Ogura Y."/>
            <person name="Hayashi T."/>
        </authorList>
    </citation>
    <scope>NUCLEOTIDE SEQUENCE [LARGE SCALE GENOMIC DNA]</scope>
    <source>
        <strain evidence="3">JCM15654</strain>
    </source>
</reference>
<sequence>MTFRAVICAVLHVVVAAGFAVAGAPIAAADPSGFPDLSGLTDVTSSHQLRAPHDPSTVDGFVFTADGYACSGGATMVSCGGVLPGMTGVPVSVGYETGPCEVDYVSGEPDLARMQRGRDACRGPATNPVLSPGQKVTYGPSVCGVLAGGVTACTNGVHGFVLQPSGSWSF</sequence>
<dbReference type="STRING" id="146020.RMCB_4908"/>
<keyword evidence="3" id="KW-1185">Reference proteome</keyword>
<protein>
    <recommendedName>
        <fullName evidence="4">Secreted protein</fullName>
    </recommendedName>
</protein>
<dbReference type="EMBL" id="BCSX01000044">
    <property type="protein sequence ID" value="GAS90812.1"/>
    <property type="molecule type" value="Genomic_DNA"/>
</dbReference>
<evidence type="ECO:0008006" key="4">
    <source>
        <dbReference type="Google" id="ProtNLM"/>
    </source>
</evidence>
<comment type="caution">
    <text evidence="2">The sequence shown here is derived from an EMBL/GenBank/DDBJ whole genome shotgun (WGS) entry which is preliminary data.</text>
</comment>
<gene>
    <name evidence="2" type="ORF">RMCB_4908</name>
</gene>
<keyword evidence="1" id="KW-0732">Signal</keyword>
<dbReference type="Proteomes" id="UP000069620">
    <property type="component" value="Unassembled WGS sequence"/>
</dbReference>